<evidence type="ECO:0000256" key="4">
    <source>
        <dbReference type="ARBA" id="ARBA00022692"/>
    </source>
</evidence>
<dbReference type="PROSITE" id="PS50928">
    <property type="entry name" value="ABC_TM1"/>
    <property type="match status" value="1"/>
</dbReference>
<evidence type="ECO:0000313" key="11">
    <source>
        <dbReference type="Proteomes" id="UP001143480"/>
    </source>
</evidence>
<dbReference type="SUPFAM" id="SSF161098">
    <property type="entry name" value="MetI-like"/>
    <property type="match status" value="1"/>
</dbReference>
<evidence type="ECO:0000256" key="3">
    <source>
        <dbReference type="ARBA" id="ARBA00022475"/>
    </source>
</evidence>
<feature type="transmembrane region" description="Helical" evidence="7">
    <location>
        <begin position="166"/>
        <end position="186"/>
    </location>
</feature>
<dbReference type="Pfam" id="PF00528">
    <property type="entry name" value="BPD_transp_1"/>
    <property type="match status" value="1"/>
</dbReference>
<dbReference type="InterPro" id="IPR025966">
    <property type="entry name" value="OppC_N"/>
</dbReference>
<feature type="transmembrane region" description="Helical" evidence="7">
    <location>
        <begin position="299"/>
        <end position="320"/>
    </location>
</feature>
<feature type="region of interest" description="Disordered" evidence="8">
    <location>
        <begin position="1"/>
        <end position="25"/>
    </location>
</feature>
<evidence type="ECO:0000256" key="7">
    <source>
        <dbReference type="RuleBase" id="RU363032"/>
    </source>
</evidence>
<evidence type="ECO:0000256" key="8">
    <source>
        <dbReference type="SAM" id="MobiDB-lite"/>
    </source>
</evidence>
<dbReference type="Pfam" id="PF12911">
    <property type="entry name" value="OppC_N"/>
    <property type="match status" value="1"/>
</dbReference>
<keyword evidence="6 7" id="KW-0472">Membrane</keyword>
<proteinExistence type="inferred from homology"/>
<dbReference type="EMBL" id="BSFP01000042">
    <property type="protein sequence ID" value="GLL04182.1"/>
    <property type="molecule type" value="Genomic_DNA"/>
</dbReference>
<comment type="subcellular location">
    <subcellularLocation>
        <location evidence="1 7">Cell membrane</location>
        <topology evidence="1 7">Multi-pass membrane protein</topology>
    </subcellularLocation>
</comment>
<keyword evidence="11" id="KW-1185">Reference proteome</keyword>
<dbReference type="InterPro" id="IPR000515">
    <property type="entry name" value="MetI-like"/>
</dbReference>
<dbReference type="CDD" id="cd06261">
    <property type="entry name" value="TM_PBP2"/>
    <property type="match status" value="1"/>
</dbReference>
<dbReference type="RefSeq" id="WP_261963692.1">
    <property type="nucleotide sequence ID" value="NZ_BAAAXA010000003.1"/>
</dbReference>
<dbReference type="InterPro" id="IPR050366">
    <property type="entry name" value="BP-dependent_transpt_permease"/>
</dbReference>
<dbReference type="Gene3D" id="1.10.3720.10">
    <property type="entry name" value="MetI-like"/>
    <property type="match status" value="1"/>
</dbReference>
<dbReference type="PANTHER" id="PTHR43386">
    <property type="entry name" value="OLIGOPEPTIDE TRANSPORT SYSTEM PERMEASE PROTEIN APPC"/>
    <property type="match status" value="1"/>
</dbReference>
<evidence type="ECO:0000259" key="9">
    <source>
        <dbReference type="PROSITE" id="PS50928"/>
    </source>
</evidence>
<feature type="transmembrane region" description="Helical" evidence="7">
    <location>
        <begin position="129"/>
        <end position="154"/>
    </location>
</feature>
<dbReference type="Proteomes" id="UP001143480">
    <property type="component" value="Unassembled WGS sequence"/>
</dbReference>
<evidence type="ECO:0000256" key="6">
    <source>
        <dbReference type="ARBA" id="ARBA00023136"/>
    </source>
</evidence>
<evidence type="ECO:0000313" key="10">
    <source>
        <dbReference type="EMBL" id="GLL04182.1"/>
    </source>
</evidence>
<feature type="domain" description="ABC transmembrane type-1" evidence="9">
    <location>
        <begin position="127"/>
        <end position="320"/>
    </location>
</feature>
<name>A0A9W6NPK8_9ACTN</name>
<gene>
    <name evidence="10" type="ORF">GCM10017581_059290</name>
</gene>
<keyword evidence="5 7" id="KW-1133">Transmembrane helix</keyword>
<dbReference type="GO" id="GO:0055085">
    <property type="term" value="P:transmembrane transport"/>
    <property type="evidence" value="ECO:0007669"/>
    <property type="project" value="InterPro"/>
</dbReference>
<organism evidence="10 11">
    <name type="scientific">Dactylosporangium matsuzakiense</name>
    <dbReference type="NCBI Taxonomy" id="53360"/>
    <lineage>
        <taxon>Bacteria</taxon>
        <taxon>Bacillati</taxon>
        <taxon>Actinomycetota</taxon>
        <taxon>Actinomycetes</taxon>
        <taxon>Micromonosporales</taxon>
        <taxon>Micromonosporaceae</taxon>
        <taxon>Dactylosporangium</taxon>
    </lineage>
</organism>
<accession>A0A9W6NPK8</accession>
<dbReference type="InterPro" id="IPR035906">
    <property type="entry name" value="MetI-like_sf"/>
</dbReference>
<keyword evidence="3" id="KW-1003">Cell membrane</keyword>
<dbReference type="GO" id="GO:0005886">
    <property type="term" value="C:plasma membrane"/>
    <property type="evidence" value="ECO:0007669"/>
    <property type="project" value="UniProtKB-SubCell"/>
</dbReference>
<comment type="similarity">
    <text evidence="7">Belongs to the binding-protein-dependent transport system permease family.</text>
</comment>
<feature type="transmembrane region" description="Helical" evidence="7">
    <location>
        <begin position="50"/>
        <end position="71"/>
    </location>
</feature>
<comment type="caution">
    <text evidence="10">The sequence shown here is derived from an EMBL/GenBank/DDBJ whole genome shotgun (WGS) entry which is preliminary data.</text>
</comment>
<evidence type="ECO:0000256" key="2">
    <source>
        <dbReference type="ARBA" id="ARBA00022448"/>
    </source>
</evidence>
<keyword evidence="4 7" id="KW-0812">Transmembrane</keyword>
<reference evidence="10" key="1">
    <citation type="journal article" date="2014" name="Int. J. Syst. Evol. Microbiol.">
        <title>Complete genome sequence of Corynebacterium casei LMG S-19264T (=DSM 44701T), isolated from a smear-ripened cheese.</title>
        <authorList>
            <consortium name="US DOE Joint Genome Institute (JGI-PGF)"/>
            <person name="Walter F."/>
            <person name="Albersmeier A."/>
            <person name="Kalinowski J."/>
            <person name="Ruckert C."/>
        </authorList>
    </citation>
    <scope>NUCLEOTIDE SEQUENCE</scope>
    <source>
        <strain evidence="10">VKM Ac-1321</strain>
    </source>
</reference>
<feature type="transmembrane region" description="Helical" evidence="7">
    <location>
        <begin position="252"/>
        <end position="279"/>
    </location>
</feature>
<evidence type="ECO:0000256" key="5">
    <source>
        <dbReference type="ARBA" id="ARBA00022989"/>
    </source>
</evidence>
<dbReference type="AlphaFoldDB" id="A0A9W6NPK8"/>
<keyword evidence="2 7" id="KW-0813">Transport</keyword>
<dbReference type="PANTHER" id="PTHR43386:SF1">
    <property type="entry name" value="D,D-DIPEPTIDE TRANSPORT SYSTEM PERMEASE PROTEIN DDPC-RELATED"/>
    <property type="match status" value="1"/>
</dbReference>
<feature type="transmembrane region" description="Helical" evidence="7">
    <location>
        <begin position="192"/>
        <end position="213"/>
    </location>
</feature>
<reference evidence="10" key="2">
    <citation type="submission" date="2023-01" db="EMBL/GenBank/DDBJ databases">
        <authorList>
            <person name="Sun Q."/>
            <person name="Evtushenko L."/>
        </authorList>
    </citation>
    <scope>NUCLEOTIDE SEQUENCE</scope>
    <source>
        <strain evidence="10">VKM Ac-1321</strain>
    </source>
</reference>
<protein>
    <submittedName>
        <fullName evidence="10">Peptide ABC transporter permease</fullName>
    </submittedName>
</protein>
<evidence type="ECO:0000256" key="1">
    <source>
        <dbReference type="ARBA" id="ARBA00004651"/>
    </source>
</evidence>
<sequence length="333" mass="35870">MTMGPVTSKSDEQVPTVEEATATPAGVPAKAIEGRSLSQIAWTRLKRDKVALVGGGFIIFLVLVAVFAPLINKVWGHPVNEYHSDQIDANLGGYPPIGTWGGVSKDFLLGVQPVTGRDLFSQIIYGAQVSLLVALSATIVAVAIGVVLGVVSGYFGGWIDSAISRLMDLILAFPYLLFSIALISVVPASTGWRVGVVISVIAFFSWPYIGRIVRGQTLSLREREFVEAARSIGAGSPRILFRELLPNLTAPILVYATLIIPTNILFEAALSFLGVGVLPPTPSWGRLLSDAVQYYEYDPMYMFVPGLAIFLMVLAFNLFGDGLRDALDPKANR</sequence>